<proteinExistence type="predicted"/>
<dbReference type="OrthoDB" id="6365503at2759"/>
<dbReference type="AlphaFoldDB" id="A0A9J6BNL6"/>
<reference evidence="1" key="1">
    <citation type="submission" date="2021-03" db="EMBL/GenBank/DDBJ databases">
        <title>Chromosome level genome of the anhydrobiotic midge Polypedilum vanderplanki.</title>
        <authorList>
            <person name="Yoshida Y."/>
            <person name="Kikawada T."/>
            <person name="Gusev O."/>
        </authorList>
    </citation>
    <scope>NUCLEOTIDE SEQUENCE</scope>
    <source>
        <strain evidence="1">NIAS01</strain>
        <tissue evidence="1">Whole body or cell culture</tissue>
    </source>
</reference>
<evidence type="ECO:0000313" key="2">
    <source>
        <dbReference type="Proteomes" id="UP001107558"/>
    </source>
</evidence>
<protein>
    <submittedName>
        <fullName evidence="1">Uncharacterized protein</fullName>
    </submittedName>
</protein>
<comment type="caution">
    <text evidence="1">The sequence shown here is derived from an EMBL/GenBank/DDBJ whole genome shotgun (WGS) entry which is preliminary data.</text>
</comment>
<dbReference type="Proteomes" id="UP001107558">
    <property type="component" value="Chromosome 3"/>
</dbReference>
<evidence type="ECO:0000313" key="1">
    <source>
        <dbReference type="EMBL" id="KAG5671473.1"/>
    </source>
</evidence>
<organism evidence="1 2">
    <name type="scientific">Polypedilum vanderplanki</name>
    <name type="common">Sleeping chironomid midge</name>
    <dbReference type="NCBI Taxonomy" id="319348"/>
    <lineage>
        <taxon>Eukaryota</taxon>
        <taxon>Metazoa</taxon>
        <taxon>Ecdysozoa</taxon>
        <taxon>Arthropoda</taxon>
        <taxon>Hexapoda</taxon>
        <taxon>Insecta</taxon>
        <taxon>Pterygota</taxon>
        <taxon>Neoptera</taxon>
        <taxon>Endopterygota</taxon>
        <taxon>Diptera</taxon>
        <taxon>Nematocera</taxon>
        <taxon>Chironomoidea</taxon>
        <taxon>Chironomidae</taxon>
        <taxon>Chironominae</taxon>
        <taxon>Polypedilum</taxon>
        <taxon>Polypedilum</taxon>
    </lineage>
</organism>
<gene>
    <name evidence="1" type="ORF">PVAND_001668</name>
</gene>
<dbReference type="EMBL" id="JADBJN010000003">
    <property type="protein sequence ID" value="KAG5671473.1"/>
    <property type="molecule type" value="Genomic_DNA"/>
</dbReference>
<keyword evidence="2" id="KW-1185">Reference proteome</keyword>
<sequence length="97" mass="11905">MTNIGIQRKRSRSIENENEFFPLSKRINNLDIKFSQITIINNNVQQIIPQNHQQQPMNHHYNPELSREENPHYYYKNNILYDLYIERLRRNENKTHP</sequence>
<accession>A0A9J6BNL6</accession>
<name>A0A9J6BNL6_POLVA</name>